<accession>A0ABP8LS03</accession>
<organism evidence="1 2">
    <name type="scientific">Ravibacter arvi</name>
    <dbReference type="NCBI Taxonomy" id="2051041"/>
    <lineage>
        <taxon>Bacteria</taxon>
        <taxon>Pseudomonadati</taxon>
        <taxon>Bacteroidota</taxon>
        <taxon>Cytophagia</taxon>
        <taxon>Cytophagales</taxon>
        <taxon>Spirosomataceae</taxon>
        <taxon>Ravibacter</taxon>
    </lineage>
</organism>
<keyword evidence="2" id="KW-1185">Reference proteome</keyword>
<evidence type="ECO:0000313" key="1">
    <source>
        <dbReference type="EMBL" id="GAA4434029.1"/>
    </source>
</evidence>
<gene>
    <name evidence="1" type="ORF">GCM10023091_08400</name>
</gene>
<protein>
    <submittedName>
        <fullName evidence="1">Uncharacterized protein</fullName>
    </submittedName>
</protein>
<sequence>MGKLIGIVTNGQRIIKELTQADLVTGFLWLWQYNPGHQPFVQFMEIRFLFLVEEVQHNAVVIPPEVAEGVRGMSPFQPASSEGLCWFGFMCILFG</sequence>
<dbReference type="RefSeq" id="WP_345026812.1">
    <property type="nucleotide sequence ID" value="NZ_BAABEY010000010.1"/>
</dbReference>
<proteinExistence type="predicted"/>
<comment type="caution">
    <text evidence="1">The sequence shown here is derived from an EMBL/GenBank/DDBJ whole genome shotgun (WGS) entry which is preliminary data.</text>
</comment>
<name>A0ABP8LS03_9BACT</name>
<dbReference type="Proteomes" id="UP001501508">
    <property type="component" value="Unassembled WGS sequence"/>
</dbReference>
<reference evidence="2" key="1">
    <citation type="journal article" date="2019" name="Int. J. Syst. Evol. Microbiol.">
        <title>The Global Catalogue of Microorganisms (GCM) 10K type strain sequencing project: providing services to taxonomists for standard genome sequencing and annotation.</title>
        <authorList>
            <consortium name="The Broad Institute Genomics Platform"/>
            <consortium name="The Broad Institute Genome Sequencing Center for Infectious Disease"/>
            <person name="Wu L."/>
            <person name="Ma J."/>
        </authorList>
    </citation>
    <scope>NUCLEOTIDE SEQUENCE [LARGE SCALE GENOMIC DNA]</scope>
    <source>
        <strain evidence="2">JCM 31920</strain>
    </source>
</reference>
<dbReference type="EMBL" id="BAABEY010000010">
    <property type="protein sequence ID" value="GAA4434029.1"/>
    <property type="molecule type" value="Genomic_DNA"/>
</dbReference>
<evidence type="ECO:0000313" key="2">
    <source>
        <dbReference type="Proteomes" id="UP001501508"/>
    </source>
</evidence>